<dbReference type="GO" id="GO:0016740">
    <property type="term" value="F:transferase activity"/>
    <property type="evidence" value="ECO:0007669"/>
    <property type="project" value="UniProtKB-KW"/>
</dbReference>
<organism evidence="1 2">
    <name type="scientific">Vitis vinifera</name>
    <name type="common">Grape</name>
    <dbReference type="NCBI Taxonomy" id="29760"/>
    <lineage>
        <taxon>Eukaryota</taxon>
        <taxon>Viridiplantae</taxon>
        <taxon>Streptophyta</taxon>
        <taxon>Embryophyta</taxon>
        <taxon>Tracheophyta</taxon>
        <taxon>Spermatophyta</taxon>
        <taxon>Magnoliopsida</taxon>
        <taxon>eudicotyledons</taxon>
        <taxon>Gunneridae</taxon>
        <taxon>Pentapetalae</taxon>
        <taxon>rosids</taxon>
        <taxon>Vitales</taxon>
        <taxon>Vitaceae</taxon>
        <taxon>Viteae</taxon>
        <taxon>Vitis</taxon>
    </lineage>
</organism>
<keyword evidence="1" id="KW-0808">Transferase</keyword>
<evidence type="ECO:0000313" key="2">
    <source>
        <dbReference type="Proteomes" id="UP000288805"/>
    </source>
</evidence>
<name>A0A438KND0_VITVI</name>
<accession>A0A438KND0</accession>
<dbReference type="InterPro" id="IPR019183">
    <property type="entry name" value="NAA25_NatB_aux_su"/>
</dbReference>
<dbReference type="PANTHER" id="PTHR33116">
    <property type="entry name" value="REVERSE TRANSCRIPTASE ZINC-BINDING DOMAIN-CONTAINING PROTEIN-RELATED-RELATED"/>
    <property type="match status" value="1"/>
</dbReference>
<dbReference type="Pfam" id="PF09797">
    <property type="entry name" value="NatB_MDM20"/>
    <property type="match status" value="1"/>
</dbReference>
<proteinExistence type="predicted"/>
<comment type="caution">
    <text evidence="1">The sequence shown here is derived from an EMBL/GenBank/DDBJ whole genome shotgun (WGS) entry which is preliminary data.</text>
</comment>
<dbReference type="EMBL" id="QGNW01000002">
    <property type="protein sequence ID" value="RVX22704.1"/>
    <property type="molecule type" value="Genomic_DNA"/>
</dbReference>
<protein>
    <submittedName>
        <fullName evidence="1">N-terminal acetyltransferase B complex auxiliary subunit NAA25</fullName>
    </submittedName>
</protein>
<evidence type="ECO:0000313" key="1">
    <source>
        <dbReference type="EMBL" id="RVX22704.1"/>
    </source>
</evidence>
<reference evidence="1 2" key="1">
    <citation type="journal article" date="2018" name="PLoS Genet.">
        <title>Population sequencing reveals clonal diversity and ancestral inbreeding in the grapevine cultivar Chardonnay.</title>
        <authorList>
            <person name="Roach M.J."/>
            <person name="Johnson D.L."/>
            <person name="Bohlmann J."/>
            <person name="van Vuuren H.J."/>
            <person name="Jones S.J."/>
            <person name="Pretorius I.S."/>
            <person name="Schmidt S.A."/>
            <person name="Borneman A.R."/>
        </authorList>
    </citation>
    <scope>NUCLEOTIDE SEQUENCE [LARGE SCALE GENOMIC DNA]</scope>
    <source>
        <strain evidence="2">cv. Chardonnay</strain>
        <tissue evidence="1">Leaf</tissue>
    </source>
</reference>
<sequence length="593" mass="68174">MESVFGELLGRDVIFSLIEPPLKWDDIGGMGHWTPHFTRHFNDWELDIVGTFLSRLRVNLVRRDDNDKASLRALRLISWGPEVNDRGAMDDPFFSEGSPLSPDDWECFQHYLDCLLEDGSYWCNEPLNDSVHPPKDVERNSSHLTDEVFISRLSNASAFAQKLQAEAGNDFIRCPYLANLEIERRKQLQGKGDDDKLIEVLMQYFFRFGHLACFASDIEGFLRVLPFGKKEEFLEKLIKSCDSLSAVPTKLLGQSISLFKIEELIGNMFKIPVVGAALVLFILCVSVHSFYDNFQELENSAIRMAQMYCKNLPLSKDLDQQESMHGEELLSMACNVLVQRYGKFYVEDICVICKDRGLLEGFLMVGIELGSLAFNLHMMLYLKINLEKMRIGRAVRMRLEKIQRDFLWGDGALEQNPHLVRWPIVCEDKSKGGLGVKSLGSFNKALLGKWAWRFANEKKALWNQVIRRKYGEERGGWRSCETREAYGVGLWKAINKVGDAEGERRRSWTPTFNRSFNDWEMEEVRRLLCCLEGKMVRVDEEDKVRWVESKSGVFSVKSLYRALQPVSSAFFPSKIICMSCAQPKISFFAWEAS</sequence>
<gene>
    <name evidence="1" type="primary">NAA25_0</name>
    <name evidence="1" type="ORF">CK203_008291</name>
</gene>
<dbReference type="AlphaFoldDB" id="A0A438KND0"/>
<dbReference type="PANTHER" id="PTHR33116:SF78">
    <property type="entry name" value="OS12G0587133 PROTEIN"/>
    <property type="match status" value="1"/>
</dbReference>
<dbReference type="Proteomes" id="UP000288805">
    <property type="component" value="Unassembled WGS sequence"/>
</dbReference>